<dbReference type="AlphaFoldDB" id="A0A1M6RPI1"/>
<gene>
    <name evidence="9" type="ORF">SAMN04487891_102161</name>
    <name evidence="10" type="ORF">SAMN05216293_0838</name>
</gene>
<feature type="domain" description="MacB-like periplasmic core" evidence="8">
    <location>
        <begin position="30"/>
        <end position="233"/>
    </location>
</feature>
<dbReference type="Proteomes" id="UP000184031">
    <property type="component" value="Unassembled WGS sequence"/>
</dbReference>
<keyword evidence="12" id="KW-1185">Reference proteome</keyword>
<protein>
    <submittedName>
        <fullName evidence="10">ABC transport system permease protein</fullName>
    </submittedName>
</protein>
<evidence type="ECO:0000313" key="10">
    <source>
        <dbReference type="EMBL" id="SHK34369.1"/>
    </source>
</evidence>
<feature type="transmembrane region" description="Helical" evidence="6">
    <location>
        <begin position="812"/>
        <end position="835"/>
    </location>
</feature>
<feature type="transmembrane region" description="Helical" evidence="6">
    <location>
        <begin position="721"/>
        <end position="743"/>
    </location>
</feature>
<reference evidence="10 11" key="1">
    <citation type="submission" date="2016-11" db="EMBL/GenBank/DDBJ databases">
        <authorList>
            <person name="Varghese N."/>
            <person name="Submissions S."/>
        </authorList>
    </citation>
    <scope>NUCLEOTIDE SEQUENCE [LARGE SCALE GENOMIC DNA]</scope>
    <source>
        <strain evidence="10 11">CGMCC 1.12174</strain>
        <strain evidence="9 12">DSM 26351</strain>
    </source>
</reference>
<feature type="transmembrane region" description="Helical" evidence="6">
    <location>
        <begin position="479"/>
        <end position="498"/>
    </location>
</feature>
<dbReference type="GO" id="GO:0005886">
    <property type="term" value="C:plasma membrane"/>
    <property type="evidence" value="ECO:0007669"/>
    <property type="project" value="UniProtKB-SubCell"/>
</dbReference>
<evidence type="ECO:0000259" key="7">
    <source>
        <dbReference type="Pfam" id="PF02687"/>
    </source>
</evidence>
<keyword evidence="2" id="KW-1003">Cell membrane</keyword>
<comment type="caution">
    <text evidence="10">The sequence shown here is derived from an EMBL/GenBank/DDBJ whole genome shotgun (WGS) entry which is preliminary data.</text>
</comment>
<proteinExistence type="predicted"/>
<dbReference type="EMBL" id="FRAT01000002">
    <property type="protein sequence ID" value="SHK34369.1"/>
    <property type="molecule type" value="Genomic_DNA"/>
</dbReference>
<accession>A0A1M6RPI1</accession>
<evidence type="ECO:0000256" key="6">
    <source>
        <dbReference type="SAM" id="Phobius"/>
    </source>
</evidence>
<evidence type="ECO:0000256" key="1">
    <source>
        <dbReference type="ARBA" id="ARBA00004651"/>
    </source>
</evidence>
<feature type="transmembrane region" description="Helical" evidence="6">
    <location>
        <begin position="428"/>
        <end position="447"/>
    </location>
</feature>
<evidence type="ECO:0000313" key="9">
    <source>
        <dbReference type="EMBL" id="SFB76216.1"/>
    </source>
</evidence>
<sequence>MSKMEMKKAGLSWLMRMAWRDGKSSYGKLILFIFSITLGVTAVVSIYAFSETLRDSISQQSKSLVGADYVIESDKPANEKVQGIIDSLGGAGAREISFLSMAAFPGNIGTKLVEVRGLEGDFPFYGELETEPASAAKKYKEGQALVDATTMLQLDLKQGDSIKLGGVTLSIGGILNSVPGNTSVFGTIAPPVIIPLDYIDATGLVQTGSRIDYKYYFVATQDQDMVQLEETLEPVLEAEDADLDTHTSEGRRMGRRYDNFGKFLNLVGFIALLLGCVGIASGMNIYIKEKLKSIAILKCLGATKRQTFFIFFIQVGSMGLIGGAIGTVLAYFIQQLFPIVADGMLPLDIEVGMSPQSVLLGLSLGLTMSILFALYPLMRTLYVSPLQTLRVVDESGARSRKASWGVGLGIVLFVFCFSWWLLGDFLNSLSFVGGLALVFLILTGMTYGMMKLIRRFFPVGWGFMARQSLRNLLGPQNQTLTLVLTIGIGTFLMSTLYFTKDMLLAKASIEDKANSANMILMDVQREQMDAVSGTIQEQKLPVIDRIPIVTMRVESLKGINVDEIRKDSTSQVSGWILSHEFRVTYRDSIIGSESLLEGEWFPTVPETGAVPISVSADFAEQAGVGIGDGVTFNVQGRIMDTQVKSIREVDWTRLQPNFSIVFPKGILENAPQFGVITTRVPNEMVSATLQQQLVQTFPNVSILDLKRILTLIEDILNKMGWVINFMSFFSIFVGVIVLLGAIYNSKHLRIRQSALLKTLGAKSAQILRMFAFEYAFLGILGAASGVLLSLLGSLALSWLLFNTSFVPSWIPFVIIFPSIVLLVLVLGVSNSFGVIRSTPLEVLRKGHNG</sequence>
<dbReference type="STRING" id="1055723.SAMN05216293_0838"/>
<evidence type="ECO:0000256" key="5">
    <source>
        <dbReference type="ARBA" id="ARBA00023136"/>
    </source>
</evidence>
<dbReference type="Proteomes" id="UP000198940">
    <property type="component" value="Unassembled WGS sequence"/>
</dbReference>
<evidence type="ECO:0000313" key="12">
    <source>
        <dbReference type="Proteomes" id="UP000198940"/>
    </source>
</evidence>
<feature type="transmembrane region" description="Helical" evidence="6">
    <location>
        <begin position="308"/>
        <end position="333"/>
    </location>
</feature>
<keyword evidence="4 6" id="KW-1133">Transmembrane helix</keyword>
<feature type="transmembrane region" description="Helical" evidence="6">
    <location>
        <begin position="774"/>
        <end position="800"/>
    </location>
</feature>
<evidence type="ECO:0000313" key="11">
    <source>
        <dbReference type="Proteomes" id="UP000184031"/>
    </source>
</evidence>
<dbReference type="OrthoDB" id="9775544at2"/>
<comment type="subcellular location">
    <subcellularLocation>
        <location evidence="1">Cell membrane</location>
        <topology evidence="1">Multi-pass membrane protein</topology>
    </subcellularLocation>
</comment>
<dbReference type="InterPro" id="IPR038766">
    <property type="entry name" value="Membrane_comp_ABC_pdt"/>
</dbReference>
<dbReference type="EMBL" id="FOKU01000002">
    <property type="protein sequence ID" value="SFB76216.1"/>
    <property type="molecule type" value="Genomic_DNA"/>
</dbReference>
<feature type="domain" description="ABC3 transporter permease C-terminal" evidence="7">
    <location>
        <begin position="724"/>
        <end position="838"/>
    </location>
</feature>
<dbReference type="PANTHER" id="PTHR30287:SF1">
    <property type="entry name" value="INNER MEMBRANE PROTEIN"/>
    <property type="match status" value="1"/>
</dbReference>
<evidence type="ECO:0000256" key="2">
    <source>
        <dbReference type="ARBA" id="ARBA00022475"/>
    </source>
</evidence>
<organism evidence="10 11">
    <name type="scientific">Flagellimonas taeanensis</name>
    <dbReference type="NCBI Taxonomy" id="1005926"/>
    <lineage>
        <taxon>Bacteria</taxon>
        <taxon>Pseudomonadati</taxon>
        <taxon>Bacteroidota</taxon>
        <taxon>Flavobacteriia</taxon>
        <taxon>Flavobacteriales</taxon>
        <taxon>Flavobacteriaceae</taxon>
        <taxon>Flagellimonas</taxon>
    </lineage>
</organism>
<name>A0A1M6RPI1_9FLAO</name>
<feature type="transmembrane region" description="Helical" evidence="6">
    <location>
        <begin position="353"/>
        <end position="375"/>
    </location>
</feature>
<dbReference type="InterPro" id="IPR003838">
    <property type="entry name" value="ABC3_permease_C"/>
</dbReference>
<keyword evidence="3 6" id="KW-0812">Transmembrane</keyword>
<keyword evidence="5 6" id="KW-0472">Membrane</keyword>
<evidence type="ECO:0000256" key="4">
    <source>
        <dbReference type="ARBA" id="ARBA00022989"/>
    </source>
</evidence>
<dbReference type="InterPro" id="IPR025857">
    <property type="entry name" value="MacB_PCD"/>
</dbReference>
<evidence type="ECO:0000259" key="8">
    <source>
        <dbReference type="Pfam" id="PF12704"/>
    </source>
</evidence>
<dbReference type="Pfam" id="PF02687">
    <property type="entry name" value="FtsX"/>
    <property type="match status" value="2"/>
</dbReference>
<evidence type="ECO:0000256" key="3">
    <source>
        <dbReference type="ARBA" id="ARBA00022692"/>
    </source>
</evidence>
<feature type="domain" description="ABC3 transporter permease C-terminal" evidence="7">
    <location>
        <begin position="266"/>
        <end position="384"/>
    </location>
</feature>
<dbReference type="Pfam" id="PF12704">
    <property type="entry name" value="MacB_PCD"/>
    <property type="match status" value="1"/>
</dbReference>
<dbReference type="RefSeq" id="WP_072877219.1">
    <property type="nucleotide sequence ID" value="NZ_FOKU01000002.1"/>
</dbReference>
<dbReference type="PANTHER" id="PTHR30287">
    <property type="entry name" value="MEMBRANE COMPONENT OF PREDICTED ABC SUPERFAMILY METABOLITE UPTAKE TRANSPORTER"/>
    <property type="match status" value="1"/>
</dbReference>
<feature type="transmembrane region" description="Helical" evidence="6">
    <location>
        <begin position="404"/>
        <end position="422"/>
    </location>
</feature>
<feature type="transmembrane region" description="Helical" evidence="6">
    <location>
        <begin position="263"/>
        <end position="287"/>
    </location>
</feature>